<keyword evidence="3" id="KW-1185">Reference proteome</keyword>
<feature type="compositionally biased region" description="Low complexity" evidence="1">
    <location>
        <begin position="13"/>
        <end position="30"/>
    </location>
</feature>
<dbReference type="Gramene" id="AUR62041670-RA">
    <property type="protein sequence ID" value="AUR62041670-RA:cds"/>
    <property type="gene ID" value="AUR62041670"/>
</dbReference>
<feature type="compositionally biased region" description="Low complexity" evidence="1">
    <location>
        <begin position="83"/>
        <end position="96"/>
    </location>
</feature>
<dbReference type="EnsemblPlants" id="AUR62041670-RA">
    <property type="protein sequence ID" value="AUR62041670-RA:cds"/>
    <property type="gene ID" value="AUR62041670"/>
</dbReference>
<dbReference type="RefSeq" id="XP_021745355.1">
    <property type="nucleotide sequence ID" value="XM_021889663.1"/>
</dbReference>
<dbReference type="PANTHER" id="PTHR33472">
    <property type="entry name" value="OS01G0106600 PROTEIN"/>
    <property type="match status" value="1"/>
</dbReference>
<reference evidence="2" key="1">
    <citation type="journal article" date="2017" name="Nature">
        <title>The genome of Chenopodium quinoa.</title>
        <authorList>
            <person name="Jarvis D.E."/>
            <person name="Ho Y.S."/>
            <person name="Lightfoot D.J."/>
            <person name="Schmoeckel S.M."/>
            <person name="Li B."/>
            <person name="Borm T.J.A."/>
            <person name="Ohyanagi H."/>
            <person name="Mineta K."/>
            <person name="Michell C.T."/>
            <person name="Saber N."/>
            <person name="Kharbatia N.M."/>
            <person name="Rupper R.R."/>
            <person name="Sharp A.R."/>
            <person name="Dally N."/>
            <person name="Boughton B.A."/>
            <person name="Woo Y.H."/>
            <person name="Gao G."/>
            <person name="Schijlen E.G.W.M."/>
            <person name="Guo X."/>
            <person name="Momin A.A."/>
            <person name="Negrao S."/>
            <person name="Al-Babili S."/>
            <person name="Gehring C."/>
            <person name="Roessner U."/>
            <person name="Jung C."/>
            <person name="Murphy K."/>
            <person name="Arold S.T."/>
            <person name="Gojobori T."/>
            <person name="van der Linden C.G."/>
            <person name="van Loo E.N."/>
            <person name="Jellen E.N."/>
            <person name="Maughan P.J."/>
            <person name="Tester M."/>
        </authorList>
    </citation>
    <scope>NUCLEOTIDE SEQUENCE [LARGE SCALE GENOMIC DNA]</scope>
    <source>
        <strain evidence="2">cv. PI 614886</strain>
    </source>
</reference>
<feature type="region of interest" description="Disordered" evidence="1">
    <location>
        <begin position="1"/>
        <end position="258"/>
    </location>
</feature>
<reference evidence="2" key="2">
    <citation type="submission" date="2021-03" db="UniProtKB">
        <authorList>
            <consortium name="EnsemblPlants"/>
        </authorList>
    </citation>
    <scope>IDENTIFICATION</scope>
</reference>
<dbReference type="GeneID" id="110711283"/>
<dbReference type="Proteomes" id="UP000596660">
    <property type="component" value="Unplaced"/>
</dbReference>
<feature type="compositionally biased region" description="Basic and acidic residues" evidence="1">
    <location>
        <begin position="372"/>
        <end position="386"/>
    </location>
</feature>
<feature type="region of interest" description="Disordered" evidence="1">
    <location>
        <begin position="365"/>
        <end position="397"/>
    </location>
</feature>
<feature type="compositionally biased region" description="Polar residues" evidence="1">
    <location>
        <begin position="205"/>
        <end position="216"/>
    </location>
</feature>
<sequence>MAEQRQPFRFRLPWSAAPAAPRPSQVTQAPSQPPAPRQAPAAQRPSQVTQALSQPPAPRQAPAAPHPSLVTQAPSQPPPPQQAPAAPRPSQETQAPSQPPAQRPPFRPAGVAPAQPKPPTVPPTREEPQSPSRSSQGTPKPAIQPQETQPPRGPPASASQTIPPTQVTSRPAPPTQVSSKLQQATKALPQSPSPSRGGDKPIRTKATTGSPPTSFAVNDRINGNHDDPKKEAVNDRKIISPEARTIEHPLAEQYEEGLHSEKEVFDIKEVFKKTENRGHDTENETRGDERVARYPHKHANAEGHKPPFQKEIKENLPKLVHKQGAQQEKLLHQKPLSIITLAGENIGATMHLSSETINKEKPIHIHRGYKLNSDRTAETTKGEGSSRKRKSGDTNLQEDLATKSYVNNNAQGINNSLVYNSSVTERNPGVHVVFTRNQIEPQLIHTKLGKDKGKLDSHKAEFISTPAENLAYAPTIRRRCLQSLLMESSSSDPEKPRCHGCRVGRNQKSKDGTINVL</sequence>
<feature type="compositionally biased region" description="Polar residues" evidence="1">
    <location>
        <begin position="157"/>
        <end position="194"/>
    </location>
</feature>
<feature type="region of interest" description="Disordered" evidence="1">
    <location>
        <begin position="487"/>
        <end position="517"/>
    </location>
</feature>
<feature type="compositionally biased region" description="Pro residues" evidence="1">
    <location>
        <begin position="97"/>
        <end position="107"/>
    </location>
</feature>
<evidence type="ECO:0000313" key="3">
    <source>
        <dbReference type="Proteomes" id="UP000596660"/>
    </source>
</evidence>
<evidence type="ECO:0000256" key="1">
    <source>
        <dbReference type="SAM" id="MobiDB-lite"/>
    </source>
</evidence>
<organism evidence="2 3">
    <name type="scientific">Chenopodium quinoa</name>
    <name type="common">Quinoa</name>
    <dbReference type="NCBI Taxonomy" id="63459"/>
    <lineage>
        <taxon>Eukaryota</taxon>
        <taxon>Viridiplantae</taxon>
        <taxon>Streptophyta</taxon>
        <taxon>Embryophyta</taxon>
        <taxon>Tracheophyta</taxon>
        <taxon>Spermatophyta</taxon>
        <taxon>Magnoliopsida</taxon>
        <taxon>eudicotyledons</taxon>
        <taxon>Gunneridae</taxon>
        <taxon>Pentapetalae</taxon>
        <taxon>Caryophyllales</taxon>
        <taxon>Chenopodiaceae</taxon>
        <taxon>Chenopodioideae</taxon>
        <taxon>Atripliceae</taxon>
        <taxon>Chenopodium</taxon>
    </lineage>
</organism>
<evidence type="ECO:0000313" key="2">
    <source>
        <dbReference type="EnsemblPlants" id="AUR62041670-RA:cds"/>
    </source>
</evidence>
<dbReference type="PANTHER" id="PTHR33472:SF24">
    <property type="entry name" value="VEGETATIVE CELL WALL PROTEIN GP1-LIKE"/>
    <property type="match status" value="1"/>
</dbReference>
<feature type="compositionally biased region" description="Basic residues" evidence="1">
    <location>
        <begin position="498"/>
        <end position="507"/>
    </location>
</feature>
<feature type="compositionally biased region" description="Basic and acidic residues" evidence="1">
    <location>
        <begin position="222"/>
        <end position="258"/>
    </location>
</feature>
<dbReference type="OMA" id="RYSCAHE"/>
<proteinExistence type="predicted"/>
<dbReference type="AlphaFoldDB" id="A0A803N7B6"/>
<dbReference type="KEGG" id="cqi:110711283"/>
<accession>A0A803N7B6</accession>
<feature type="compositionally biased region" description="Low complexity" evidence="1">
    <location>
        <begin position="38"/>
        <end position="67"/>
    </location>
</feature>
<dbReference type="OrthoDB" id="1709592at2759"/>
<protein>
    <submittedName>
        <fullName evidence="2">Uncharacterized protein</fullName>
    </submittedName>
</protein>
<name>A0A803N7B6_CHEQI</name>
<gene>
    <name evidence="2" type="primary">LOC110711283</name>
</gene>